<name>A0ABP0WJB6_9BRYO</name>
<sequence>MDILFFDGYSRDPSKWKRAWTRCSHPDVSWPEKWLPTDLGFDVRLLFVSYHGQPSVADVVDNLFKTLVIRDELDLCKNHQSLALIGLGYGALVLNDFVSQCHERGGDQLHWCRGICEEFERFCFVFRQRQEL</sequence>
<gene>
    <name evidence="1" type="ORF">CSSPJE1EN1_LOCUS11078</name>
</gene>
<keyword evidence="2" id="KW-1185">Reference proteome</keyword>
<reference evidence="1" key="1">
    <citation type="submission" date="2024-02" db="EMBL/GenBank/DDBJ databases">
        <authorList>
            <consortium name="ELIXIR-Norway"/>
            <consortium name="Elixir Norway"/>
        </authorList>
    </citation>
    <scope>NUCLEOTIDE SEQUENCE</scope>
</reference>
<organism evidence="1 2">
    <name type="scientific">Sphagnum jensenii</name>
    <dbReference type="NCBI Taxonomy" id="128206"/>
    <lineage>
        <taxon>Eukaryota</taxon>
        <taxon>Viridiplantae</taxon>
        <taxon>Streptophyta</taxon>
        <taxon>Embryophyta</taxon>
        <taxon>Bryophyta</taxon>
        <taxon>Sphagnophytina</taxon>
        <taxon>Sphagnopsida</taxon>
        <taxon>Sphagnales</taxon>
        <taxon>Sphagnaceae</taxon>
        <taxon>Sphagnum</taxon>
    </lineage>
</organism>
<evidence type="ECO:0000313" key="2">
    <source>
        <dbReference type="Proteomes" id="UP001497444"/>
    </source>
</evidence>
<dbReference type="Proteomes" id="UP001497444">
    <property type="component" value="Chromosome 17"/>
</dbReference>
<accession>A0ABP0WJB6</accession>
<evidence type="ECO:0000313" key="1">
    <source>
        <dbReference type="EMBL" id="CAK9265600.1"/>
    </source>
</evidence>
<proteinExistence type="predicted"/>
<dbReference type="EMBL" id="OZ020112">
    <property type="protein sequence ID" value="CAK9265600.1"/>
    <property type="molecule type" value="Genomic_DNA"/>
</dbReference>
<protein>
    <submittedName>
        <fullName evidence="1">Uncharacterized protein</fullName>
    </submittedName>
</protein>